<evidence type="ECO:0000256" key="3">
    <source>
        <dbReference type="ARBA" id="ARBA00022729"/>
    </source>
</evidence>
<dbReference type="PANTHER" id="PTHR30632:SF14">
    <property type="entry name" value="TUNGSTATE_MOLYBDATE_CHROMATE-BINDING PROTEIN MODA"/>
    <property type="match status" value="1"/>
</dbReference>
<dbReference type="CDD" id="cd13539">
    <property type="entry name" value="PBP2_AvModA"/>
    <property type="match status" value="1"/>
</dbReference>
<comment type="similarity">
    <text evidence="1">Belongs to the bacterial solute-binding protein ModA family.</text>
</comment>
<evidence type="ECO:0000256" key="1">
    <source>
        <dbReference type="ARBA" id="ARBA00009175"/>
    </source>
</evidence>
<gene>
    <name evidence="4" type="primary">modA</name>
    <name evidence="4" type="ORF">LZ012_08395</name>
</gene>
<evidence type="ECO:0000313" key="4">
    <source>
        <dbReference type="EMBL" id="MCG2577014.1"/>
    </source>
</evidence>
<dbReference type="Proteomes" id="UP001165384">
    <property type="component" value="Unassembled WGS sequence"/>
</dbReference>
<dbReference type="PANTHER" id="PTHR30632">
    <property type="entry name" value="MOLYBDATE-BINDING PERIPLASMIC PROTEIN"/>
    <property type="match status" value="1"/>
</dbReference>
<reference evidence="4" key="1">
    <citation type="submission" date="2022-01" db="EMBL/GenBank/DDBJ databases">
        <authorList>
            <person name="Jo J.-H."/>
            <person name="Im W.-T."/>
        </authorList>
    </citation>
    <scope>NUCLEOTIDE SEQUENCE</scope>
    <source>
        <strain evidence="4">XY25</strain>
    </source>
</reference>
<dbReference type="PIRSF" id="PIRSF004846">
    <property type="entry name" value="ModA"/>
    <property type="match status" value="1"/>
</dbReference>
<dbReference type="InterPro" id="IPR005950">
    <property type="entry name" value="ModA"/>
</dbReference>
<dbReference type="Pfam" id="PF13531">
    <property type="entry name" value="SBP_bac_11"/>
    <property type="match status" value="1"/>
</dbReference>
<dbReference type="InterPro" id="IPR050682">
    <property type="entry name" value="ModA/WtpA"/>
</dbReference>
<dbReference type="RefSeq" id="WP_275709533.1">
    <property type="nucleotide sequence ID" value="NZ_JAKLTN010000001.1"/>
</dbReference>
<organism evidence="4 5">
    <name type="scientific">Dechloromonas hankyongensis</name>
    <dbReference type="NCBI Taxonomy" id="2908002"/>
    <lineage>
        <taxon>Bacteria</taxon>
        <taxon>Pseudomonadati</taxon>
        <taxon>Pseudomonadota</taxon>
        <taxon>Betaproteobacteria</taxon>
        <taxon>Rhodocyclales</taxon>
        <taxon>Azonexaceae</taxon>
        <taxon>Dechloromonas</taxon>
    </lineage>
</organism>
<accession>A0ABS9K1Q2</accession>
<name>A0ABS9K1Q2_9RHOO</name>
<keyword evidence="2" id="KW-0479">Metal-binding</keyword>
<dbReference type="SUPFAM" id="SSF53850">
    <property type="entry name" value="Periplasmic binding protein-like II"/>
    <property type="match status" value="1"/>
</dbReference>
<dbReference type="NCBIfam" id="TIGR01256">
    <property type="entry name" value="modA"/>
    <property type="match status" value="1"/>
</dbReference>
<dbReference type="Gene3D" id="3.40.190.10">
    <property type="entry name" value="Periplasmic binding protein-like II"/>
    <property type="match status" value="2"/>
</dbReference>
<dbReference type="InterPro" id="IPR044084">
    <property type="entry name" value="AvModA-like_subst-bd"/>
</dbReference>
<sequence length="230" mass="24585">MADEATVAVAANFTAPMQKIAGEFERASGHKLKLAFGSTGKLYAQIVNGAPYDVLLSADDEIPARLEKEGLGIPGSRFTYAIGRLVLWSPLEGKVDAEGKVLRDKNIQHLAIANPKTAPYGQAAVEMLQSNGLLASLEGKFVQGENIAQTFHFVQSGNAELGFVALSQVWKDGRISAGSGWVVPAIQHQPIRQDALLLSRAGGNPAARAMLDYLRGPAARQIIKAYGYDL</sequence>
<proteinExistence type="inferred from homology"/>
<keyword evidence="3" id="KW-0732">Signal</keyword>
<evidence type="ECO:0000256" key="2">
    <source>
        <dbReference type="ARBA" id="ARBA00022723"/>
    </source>
</evidence>
<comment type="caution">
    <text evidence="4">The sequence shown here is derived from an EMBL/GenBank/DDBJ whole genome shotgun (WGS) entry which is preliminary data.</text>
</comment>
<protein>
    <submittedName>
        <fullName evidence="4">Molybdate ABC transporter substrate-binding protein</fullName>
    </submittedName>
</protein>
<dbReference type="EMBL" id="JAKLTN010000001">
    <property type="protein sequence ID" value="MCG2577014.1"/>
    <property type="molecule type" value="Genomic_DNA"/>
</dbReference>
<keyword evidence="5" id="KW-1185">Reference proteome</keyword>
<evidence type="ECO:0000313" key="5">
    <source>
        <dbReference type="Proteomes" id="UP001165384"/>
    </source>
</evidence>